<feature type="transmembrane region" description="Helical" evidence="1">
    <location>
        <begin position="114"/>
        <end position="142"/>
    </location>
</feature>
<dbReference type="EMBL" id="DVHB01000098">
    <property type="protein sequence ID" value="HIR39869.1"/>
    <property type="molecule type" value="Genomic_DNA"/>
</dbReference>
<sequence length="151" mass="17355">MNKFKDEFFRYISFCRSCRYFKNNSDGLVATNMGMAKYIAAYLLLAAMACVSIFTSRTQLPDGTQVSMSFGYTNWAMWVAAFMLIVAIATRGIQGRLMPMSHRRRTVYYLLRPILISVIVCICAIVLFWLVAICIAIVQNLWTQFPLSMWN</sequence>
<reference evidence="2" key="1">
    <citation type="submission" date="2020-10" db="EMBL/GenBank/DDBJ databases">
        <authorList>
            <person name="Gilroy R."/>
        </authorList>
    </citation>
    <scope>NUCLEOTIDE SEQUENCE</scope>
    <source>
        <strain evidence="2">ChiW25-3613</strain>
    </source>
</reference>
<dbReference type="Proteomes" id="UP000824179">
    <property type="component" value="Unassembled WGS sequence"/>
</dbReference>
<keyword evidence="1" id="KW-0812">Transmembrane</keyword>
<dbReference type="AlphaFoldDB" id="A0A9D1DC14"/>
<reference evidence="2" key="2">
    <citation type="journal article" date="2021" name="PeerJ">
        <title>Extensive microbial diversity within the chicken gut microbiome revealed by metagenomics and culture.</title>
        <authorList>
            <person name="Gilroy R."/>
            <person name="Ravi A."/>
            <person name="Getino M."/>
            <person name="Pursley I."/>
            <person name="Horton D.L."/>
            <person name="Alikhan N.F."/>
            <person name="Baker D."/>
            <person name="Gharbi K."/>
            <person name="Hall N."/>
            <person name="Watson M."/>
            <person name="Adriaenssens E.M."/>
            <person name="Foster-Nyarko E."/>
            <person name="Jarju S."/>
            <person name="Secka A."/>
            <person name="Antonio M."/>
            <person name="Oren A."/>
            <person name="Chaudhuri R.R."/>
            <person name="La Ragione R."/>
            <person name="Hildebrand F."/>
            <person name="Pallen M.J."/>
        </authorList>
    </citation>
    <scope>NUCLEOTIDE SEQUENCE</scope>
    <source>
        <strain evidence="2">ChiW25-3613</strain>
    </source>
</reference>
<evidence type="ECO:0000313" key="2">
    <source>
        <dbReference type="EMBL" id="HIR39869.1"/>
    </source>
</evidence>
<keyword evidence="1" id="KW-0472">Membrane</keyword>
<feature type="transmembrane region" description="Helical" evidence="1">
    <location>
        <begin position="38"/>
        <end position="55"/>
    </location>
</feature>
<accession>A0A9D1DC14</accession>
<name>A0A9D1DC14_9FIRM</name>
<proteinExistence type="predicted"/>
<evidence type="ECO:0000313" key="3">
    <source>
        <dbReference type="Proteomes" id="UP000824179"/>
    </source>
</evidence>
<gene>
    <name evidence="2" type="ORF">IAB90_05755</name>
</gene>
<feature type="transmembrane region" description="Helical" evidence="1">
    <location>
        <begin position="75"/>
        <end position="93"/>
    </location>
</feature>
<keyword evidence="1" id="KW-1133">Transmembrane helix</keyword>
<evidence type="ECO:0000256" key="1">
    <source>
        <dbReference type="SAM" id="Phobius"/>
    </source>
</evidence>
<organism evidence="2 3">
    <name type="scientific">Candidatus Coproplasma stercoripullorum</name>
    <dbReference type="NCBI Taxonomy" id="2840751"/>
    <lineage>
        <taxon>Bacteria</taxon>
        <taxon>Bacillati</taxon>
        <taxon>Bacillota</taxon>
        <taxon>Clostridia</taxon>
        <taxon>Eubacteriales</taxon>
        <taxon>Candidatus Coproplasma</taxon>
    </lineage>
</organism>
<protein>
    <submittedName>
        <fullName evidence="2">Uncharacterized protein</fullName>
    </submittedName>
</protein>
<comment type="caution">
    <text evidence="2">The sequence shown here is derived from an EMBL/GenBank/DDBJ whole genome shotgun (WGS) entry which is preliminary data.</text>
</comment>